<feature type="transmembrane region" description="Helical" evidence="1">
    <location>
        <begin position="82"/>
        <end position="107"/>
    </location>
</feature>
<protein>
    <recommendedName>
        <fullName evidence="4">Acyltransferase 3 domain-containing protein</fullName>
    </recommendedName>
</protein>
<reference evidence="2 3" key="1">
    <citation type="submission" date="2024-07" db="EMBL/GenBank/DDBJ databases">
        <title>Section-level genome sequencing and comparative genomics of Aspergillus sections Usti and Cavernicolus.</title>
        <authorList>
            <consortium name="Lawrence Berkeley National Laboratory"/>
            <person name="Nybo J.L."/>
            <person name="Vesth T.C."/>
            <person name="Theobald S."/>
            <person name="Frisvad J.C."/>
            <person name="Larsen T.O."/>
            <person name="Kjaerboelling I."/>
            <person name="Rothschild-Mancinelli K."/>
            <person name="Lyhne E.K."/>
            <person name="Kogle M.E."/>
            <person name="Barry K."/>
            <person name="Clum A."/>
            <person name="Na H."/>
            <person name="Ledsgaard L."/>
            <person name="Lin J."/>
            <person name="Lipzen A."/>
            <person name="Kuo A."/>
            <person name="Riley R."/>
            <person name="Mondo S."/>
            <person name="LaButti K."/>
            <person name="Haridas S."/>
            <person name="Pangalinan J."/>
            <person name="Salamov A.A."/>
            <person name="Simmons B.A."/>
            <person name="Magnuson J.K."/>
            <person name="Chen J."/>
            <person name="Drula E."/>
            <person name="Henrissat B."/>
            <person name="Wiebenga A."/>
            <person name="Lubbers R.J."/>
            <person name="Gomes A.C."/>
            <person name="Makela M.R."/>
            <person name="Stajich J."/>
            <person name="Grigoriev I.V."/>
            <person name="Mortensen U.H."/>
            <person name="De vries R.P."/>
            <person name="Baker S.E."/>
            <person name="Andersen M.R."/>
        </authorList>
    </citation>
    <scope>NUCLEOTIDE SEQUENCE [LARGE SCALE GENOMIC DNA]</scope>
    <source>
        <strain evidence="2 3">CBS 600.67</strain>
    </source>
</reference>
<sequence length="322" mass="36127">MLETGFWSSPDREVVMDLNAPHLHVAFLDKIISPVLAVFAPSMSGSDMVSRLQMISFLLDVGPFFLIGLLEKCRQRYHYTAILYPFLFAVLAQATGIGKLAGVYFFIDLFWSPVTKFPTVESSRVPKSTVSAVFAAMLVVYYPATLGSYFAPTLERRVQFNALWQLFPILVVLVQVLLMAFPSNESTKTNPRPEIKSIRFAVVLLSGVAAIAFQYVRASTPNGVSMIDIFFPTDLDVPALSFETAVRRMLQYDQIFWVLTAYYWLLLSFRDLQLRGVQVSWMRVLGLLTVGTVGVGPGATFAVGWLFREDMIVECLEGVKRD</sequence>
<keyword evidence="1" id="KW-0812">Transmembrane</keyword>
<organism evidence="2 3">
    <name type="scientific">Aspergillus cavernicola</name>
    <dbReference type="NCBI Taxonomy" id="176166"/>
    <lineage>
        <taxon>Eukaryota</taxon>
        <taxon>Fungi</taxon>
        <taxon>Dikarya</taxon>
        <taxon>Ascomycota</taxon>
        <taxon>Pezizomycotina</taxon>
        <taxon>Eurotiomycetes</taxon>
        <taxon>Eurotiomycetidae</taxon>
        <taxon>Eurotiales</taxon>
        <taxon>Aspergillaceae</taxon>
        <taxon>Aspergillus</taxon>
        <taxon>Aspergillus subgen. Nidulantes</taxon>
    </lineage>
</organism>
<keyword evidence="1" id="KW-0472">Membrane</keyword>
<proteinExistence type="predicted"/>
<comment type="caution">
    <text evidence="2">The sequence shown here is derived from an EMBL/GenBank/DDBJ whole genome shotgun (WGS) entry which is preliminary data.</text>
</comment>
<accession>A0ABR4II31</accession>
<evidence type="ECO:0000256" key="1">
    <source>
        <dbReference type="SAM" id="Phobius"/>
    </source>
</evidence>
<dbReference type="EMBL" id="JBFXLS010000026">
    <property type="protein sequence ID" value="KAL2827237.1"/>
    <property type="molecule type" value="Genomic_DNA"/>
</dbReference>
<evidence type="ECO:0000313" key="3">
    <source>
        <dbReference type="Proteomes" id="UP001610335"/>
    </source>
</evidence>
<evidence type="ECO:0008006" key="4">
    <source>
        <dbReference type="Google" id="ProtNLM"/>
    </source>
</evidence>
<gene>
    <name evidence="2" type="ORF">BDW59DRAFT_160525</name>
</gene>
<name>A0ABR4II31_9EURO</name>
<feature type="transmembrane region" description="Helical" evidence="1">
    <location>
        <begin position="128"/>
        <end position="150"/>
    </location>
</feature>
<feature type="transmembrane region" description="Helical" evidence="1">
    <location>
        <begin position="52"/>
        <end position="70"/>
    </location>
</feature>
<feature type="transmembrane region" description="Helical" evidence="1">
    <location>
        <begin position="162"/>
        <end position="181"/>
    </location>
</feature>
<keyword evidence="1" id="KW-1133">Transmembrane helix</keyword>
<keyword evidence="3" id="KW-1185">Reference proteome</keyword>
<feature type="transmembrane region" description="Helical" evidence="1">
    <location>
        <begin position="284"/>
        <end position="307"/>
    </location>
</feature>
<evidence type="ECO:0000313" key="2">
    <source>
        <dbReference type="EMBL" id="KAL2827237.1"/>
    </source>
</evidence>
<feature type="transmembrane region" description="Helical" evidence="1">
    <location>
        <begin position="255"/>
        <end position="272"/>
    </location>
</feature>
<dbReference type="Proteomes" id="UP001610335">
    <property type="component" value="Unassembled WGS sequence"/>
</dbReference>
<feature type="transmembrane region" description="Helical" evidence="1">
    <location>
        <begin position="197"/>
        <end position="216"/>
    </location>
</feature>